<keyword evidence="1" id="KW-0812">Transmembrane</keyword>
<accession>A0A2W2AU10</accession>
<feature type="domain" description="TadE-like" evidence="2">
    <location>
        <begin position="37"/>
        <end position="79"/>
    </location>
</feature>
<sequence length="207" mass="22915">MRYNGTGAATNSPLEAWMKERFRFSKESIRTRERQNGVTAIEFAIVAPVLFLLLMGLAEMSLLIYVKAKVMRSAELGAREIRTLKVGPSDNRATTGNQMTAQNFTKNVICQKFADRDECVSRISVDVRTADTFAALRGKLPANLKDVGPDAAYTEEFKPGGPGKMGSLIVTYDWQLFTPGLTFMFANVPGMQGISRLTAIAVYRNEM</sequence>
<gene>
    <name evidence="3" type="ORF">DK847_02645</name>
</gene>
<dbReference type="InterPro" id="IPR012495">
    <property type="entry name" value="TadE-like_dom"/>
</dbReference>
<reference evidence="4" key="1">
    <citation type="submission" date="2018-06" db="EMBL/GenBank/DDBJ databases">
        <title>Aestuariibacter litoralis strain KCTC 52945T.</title>
        <authorList>
            <person name="Li X."/>
            <person name="Salam N."/>
            <person name="Li J.-L."/>
            <person name="Chen Y.-M."/>
            <person name="Yang Z.-W."/>
            <person name="Zhang L.-Y."/>
            <person name="Han M.-X."/>
            <person name="Xiao M."/>
            <person name="Li W.-J."/>
        </authorList>
    </citation>
    <scope>NUCLEOTIDE SEQUENCE [LARGE SCALE GENOMIC DNA]</scope>
    <source>
        <strain evidence="4">KCTC 52945</strain>
    </source>
</reference>
<keyword evidence="4" id="KW-1185">Reference proteome</keyword>
<keyword evidence="1" id="KW-1133">Transmembrane helix</keyword>
<comment type="caution">
    <text evidence="3">The sequence shown here is derived from an EMBL/GenBank/DDBJ whole genome shotgun (WGS) entry which is preliminary data.</text>
</comment>
<keyword evidence="1" id="KW-0472">Membrane</keyword>
<organism evidence="3 4">
    <name type="scientific">Aestuariivirga litoralis</name>
    <dbReference type="NCBI Taxonomy" id="2650924"/>
    <lineage>
        <taxon>Bacteria</taxon>
        <taxon>Pseudomonadati</taxon>
        <taxon>Pseudomonadota</taxon>
        <taxon>Alphaproteobacteria</taxon>
        <taxon>Hyphomicrobiales</taxon>
        <taxon>Aestuariivirgaceae</taxon>
        <taxon>Aestuariivirga</taxon>
    </lineage>
</organism>
<dbReference type="AlphaFoldDB" id="A0A2W2AU10"/>
<proteinExistence type="predicted"/>
<feature type="transmembrane region" description="Helical" evidence="1">
    <location>
        <begin position="43"/>
        <end position="66"/>
    </location>
</feature>
<evidence type="ECO:0000313" key="4">
    <source>
        <dbReference type="Proteomes" id="UP000248795"/>
    </source>
</evidence>
<evidence type="ECO:0000256" key="1">
    <source>
        <dbReference type="SAM" id="Phobius"/>
    </source>
</evidence>
<dbReference type="EMBL" id="QKVK01000001">
    <property type="protein sequence ID" value="PZF78721.1"/>
    <property type="molecule type" value="Genomic_DNA"/>
</dbReference>
<protein>
    <recommendedName>
        <fullName evidence="2">TadE-like domain-containing protein</fullName>
    </recommendedName>
</protein>
<name>A0A2W2AU10_9HYPH</name>
<evidence type="ECO:0000259" key="2">
    <source>
        <dbReference type="Pfam" id="PF07811"/>
    </source>
</evidence>
<dbReference type="Proteomes" id="UP000248795">
    <property type="component" value="Unassembled WGS sequence"/>
</dbReference>
<evidence type="ECO:0000313" key="3">
    <source>
        <dbReference type="EMBL" id="PZF78721.1"/>
    </source>
</evidence>
<dbReference type="Pfam" id="PF07811">
    <property type="entry name" value="TadE"/>
    <property type="match status" value="1"/>
</dbReference>